<protein>
    <recommendedName>
        <fullName evidence="1">F5/8 type C domain-containing protein</fullName>
    </recommendedName>
</protein>
<gene>
    <name evidence="2" type="ORF">PROFUN_06550</name>
</gene>
<dbReference type="STRING" id="1890364.A0A2P6MRT9"/>
<feature type="domain" description="F5/8 type C" evidence="1">
    <location>
        <begin position="1"/>
        <end position="89"/>
    </location>
</feature>
<accession>A0A2P6MRT9</accession>
<dbReference type="InterPro" id="IPR008979">
    <property type="entry name" value="Galactose-bd-like_sf"/>
</dbReference>
<evidence type="ECO:0000313" key="2">
    <source>
        <dbReference type="EMBL" id="PRP74421.1"/>
    </source>
</evidence>
<dbReference type="Gene3D" id="2.60.120.260">
    <property type="entry name" value="Galactose-binding domain-like"/>
    <property type="match status" value="1"/>
</dbReference>
<dbReference type="EMBL" id="MDYQ01000463">
    <property type="protein sequence ID" value="PRP74421.1"/>
    <property type="molecule type" value="Genomic_DNA"/>
</dbReference>
<proteinExistence type="predicted"/>
<dbReference type="InParanoid" id="A0A2P6MRT9"/>
<comment type="caution">
    <text evidence="2">The sequence shown here is derived from an EMBL/GenBank/DDBJ whole genome shotgun (WGS) entry which is preliminary data.</text>
</comment>
<dbReference type="SUPFAM" id="SSF49785">
    <property type="entry name" value="Galactose-binding domain-like"/>
    <property type="match status" value="1"/>
</dbReference>
<dbReference type="PROSITE" id="PS50022">
    <property type="entry name" value="FA58C_3"/>
    <property type="match status" value="1"/>
</dbReference>
<reference evidence="2 3" key="1">
    <citation type="journal article" date="2018" name="Genome Biol. Evol.">
        <title>Multiple Roots of Fruiting Body Formation in Amoebozoa.</title>
        <authorList>
            <person name="Hillmann F."/>
            <person name="Forbes G."/>
            <person name="Novohradska S."/>
            <person name="Ferling I."/>
            <person name="Riege K."/>
            <person name="Groth M."/>
            <person name="Westermann M."/>
            <person name="Marz M."/>
            <person name="Spaller T."/>
            <person name="Winckler T."/>
            <person name="Schaap P."/>
            <person name="Glockner G."/>
        </authorList>
    </citation>
    <scope>NUCLEOTIDE SEQUENCE [LARGE SCALE GENOMIC DNA]</scope>
    <source>
        <strain evidence="2 3">Jena</strain>
    </source>
</reference>
<keyword evidence="3" id="KW-1185">Reference proteome</keyword>
<evidence type="ECO:0000259" key="1">
    <source>
        <dbReference type="PROSITE" id="PS50022"/>
    </source>
</evidence>
<name>A0A2P6MRT9_9EUKA</name>
<dbReference type="InterPro" id="IPR000421">
    <property type="entry name" value="FA58C"/>
</dbReference>
<dbReference type="FunCoup" id="A0A2P6MRT9">
    <property type="interactions" value="2"/>
</dbReference>
<dbReference type="OrthoDB" id="10052260at2759"/>
<organism evidence="2 3">
    <name type="scientific">Planoprotostelium fungivorum</name>
    <dbReference type="NCBI Taxonomy" id="1890364"/>
    <lineage>
        <taxon>Eukaryota</taxon>
        <taxon>Amoebozoa</taxon>
        <taxon>Evosea</taxon>
        <taxon>Variosea</taxon>
        <taxon>Cavosteliida</taxon>
        <taxon>Cavosteliaceae</taxon>
        <taxon>Planoprotostelium</taxon>
    </lineage>
</organism>
<dbReference type="Proteomes" id="UP000241769">
    <property type="component" value="Unassembled WGS sequence"/>
</dbReference>
<sequence>MVDFGKKVTIEKILITFQGGFVATEVLFKSSVDGGDFEQISEFHPSDDNSCQTFSLSEPVQAEKVQLVFPKSTDFYGRITIYRLDILGSQ</sequence>
<dbReference type="AlphaFoldDB" id="A0A2P6MRT9"/>
<evidence type="ECO:0000313" key="3">
    <source>
        <dbReference type="Proteomes" id="UP000241769"/>
    </source>
</evidence>